<reference evidence="1" key="1">
    <citation type="submission" date="2021-01" db="EMBL/GenBank/DDBJ databases">
        <authorList>
            <consortium name="Genoscope - CEA"/>
            <person name="William W."/>
        </authorList>
    </citation>
    <scope>NUCLEOTIDE SEQUENCE</scope>
</reference>
<comment type="caution">
    <text evidence="1">The sequence shown here is derived from an EMBL/GenBank/DDBJ whole genome shotgun (WGS) entry which is preliminary data.</text>
</comment>
<accession>A0A8S1RLD7</accession>
<proteinExistence type="predicted"/>
<dbReference type="EMBL" id="CAJJDN010000221">
    <property type="protein sequence ID" value="CAD8129401.1"/>
    <property type="molecule type" value="Genomic_DNA"/>
</dbReference>
<gene>
    <name evidence="1" type="ORF">PSON_ATCC_30995.1.T2210016</name>
</gene>
<keyword evidence="2" id="KW-1185">Reference proteome</keyword>
<dbReference type="Proteomes" id="UP000692954">
    <property type="component" value="Unassembled WGS sequence"/>
</dbReference>
<sequence length="80" mass="9952">MSSTIYFFFILKIFNNKDCPFLKIKIGLFFLFENKLLICQQKLEGHSDWKPYYYQQEEYFPISNYGDKIIQFWNKDEQWK</sequence>
<name>A0A8S1RLD7_9CILI</name>
<evidence type="ECO:0000313" key="1">
    <source>
        <dbReference type="EMBL" id="CAD8129401.1"/>
    </source>
</evidence>
<dbReference type="OrthoDB" id="406844at2759"/>
<organism evidence="1 2">
    <name type="scientific">Paramecium sonneborni</name>
    <dbReference type="NCBI Taxonomy" id="65129"/>
    <lineage>
        <taxon>Eukaryota</taxon>
        <taxon>Sar</taxon>
        <taxon>Alveolata</taxon>
        <taxon>Ciliophora</taxon>
        <taxon>Intramacronucleata</taxon>
        <taxon>Oligohymenophorea</taxon>
        <taxon>Peniculida</taxon>
        <taxon>Parameciidae</taxon>
        <taxon>Paramecium</taxon>
    </lineage>
</organism>
<dbReference type="AlphaFoldDB" id="A0A8S1RLD7"/>
<evidence type="ECO:0000313" key="2">
    <source>
        <dbReference type="Proteomes" id="UP000692954"/>
    </source>
</evidence>
<protein>
    <submittedName>
        <fullName evidence="1">Uncharacterized protein</fullName>
    </submittedName>
</protein>